<organism evidence="1 2">
    <name type="scientific">Saponaria officinalis</name>
    <name type="common">Common soapwort</name>
    <name type="synonym">Lychnis saponaria</name>
    <dbReference type="NCBI Taxonomy" id="3572"/>
    <lineage>
        <taxon>Eukaryota</taxon>
        <taxon>Viridiplantae</taxon>
        <taxon>Streptophyta</taxon>
        <taxon>Embryophyta</taxon>
        <taxon>Tracheophyta</taxon>
        <taxon>Spermatophyta</taxon>
        <taxon>Magnoliopsida</taxon>
        <taxon>eudicotyledons</taxon>
        <taxon>Gunneridae</taxon>
        <taxon>Pentapetalae</taxon>
        <taxon>Caryophyllales</taxon>
        <taxon>Caryophyllaceae</taxon>
        <taxon>Caryophylleae</taxon>
        <taxon>Saponaria</taxon>
    </lineage>
</organism>
<keyword evidence="2" id="KW-1185">Reference proteome</keyword>
<dbReference type="EMBL" id="JBDFQZ010000002">
    <property type="protein sequence ID" value="KAK9749036.1"/>
    <property type="molecule type" value="Genomic_DNA"/>
</dbReference>
<comment type="caution">
    <text evidence="1">The sequence shown here is derived from an EMBL/GenBank/DDBJ whole genome shotgun (WGS) entry which is preliminary data.</text>
</comment>
<reference evidence="1" key="1">
    <citation type="submission" date="2024-03" db="EMBL/GenBank/DDBJ databases">
        <title>WGS assembly of Saponaria officinalis var. Norfolk2.</title>
        <authorList>
            <person name="Jenkins J."/>
            <person name="Shu S."/>
            <person name="Grimwood J."/>
            <person name="Barry K."/>
            <person name="Goodstein D."/>
            <person name="Schmutz J."/>
            <person name="Leebens-Mack J."/>
            <person name="Osbourn A."/>
        </authorList>
    </citation>
    <scope>NUCLEOTIDE SEQUENCE [LARGE SCALE GENOMIC DNA]</scope>
    <source>
        <strain evidence="1">JIC</strain>
    </source>
</reference>
<protein>
    <submittedName>
        <fullName evidence="1">Uncharacterized protein</fullName>
    </submittedName>
</protein>
<dbReference type="CDD" id="cd09272">
    <property type="entry name" value="RNase_HI_RT_Ty1"/>
    <property type="match status" value="1"/>
</dbReference>
<gene>
    <name evidence="1" type="ORF">RND81_02G098500</name>
</gene>
<evidence type="ECO:0000313" key="2">
    <source>
        <dbReference type="Proteomes" id="UP001443914"/>
    </source>
</evidence>
<dbReference type="Proteomes" id="UP001443914">
    <property type="component" value="Unassembled WGS sequence"/>
</dbReference>
<accession>A0AAW1MS63</accession>
<evidence type="ECO:0000313" key="1">
    <source>
        <dbReference type="EMBL" id="KAK9749036.1"/>
    </source>
</evidence>
<proteinExistence type="predicted"/>
<dbReference type="PANTHER" id="PTHR11439:SF470">
    <property type="entry name" value="CYSTEINE-RICH RLK (RECEPTOR-LIKE PROTEIN KINASE) 8"/>
    <property type="match status" value="1"/>
</dbReference>
<name>A0AAW1MS63_SAPOF</name>
<dbReference type="AlphaFoldDB" id="A0AAW1MS63"/>
<dbReference type="PANTHER" id="PTHR11439">
    <property type="entry name" value="GAG-POL-RELATED RETROTRANSPOSON"/>
    <property type="match status" value="1"/>
</dbReference>
<sequence length="107" mass="12034">MAAVTSELIWLKSFLSSLGIDHTHSMRVLCDNKSALHIAKNPVFHDRTKHIEVDCHFIRQHLTSKNIEASHVQSKEQIADLFTKALGGEVFVYLSRKLGIRSPNAPT</sequence>